<keyword evidence="4" id="KW-1185">Reference proteome</keyword>
<dbReference type="STRING" id="653930.SAMN05216589_0039"/>
<sequence>MLKRLGFLAVAGLAVVLSGCAHSPQQLNVTPSVTIPLSQVARQQPVVVTVKDGRSSPVLGTRGGLYPDSSNLTISEQTMPHVRQQVEQALGKLGFQVVAEGTPNANSMMVSLADLSYVSPKEGVYVTQADIGAAFAVEVRSMDQRYNGRYSASAQHRFGYAPNQATNTRLVTEVMSDALSRIFKDPEVIRILQQ</sequence>
<feature type="signal peptide" evidence="1">
    <location>
        <begin position="1"/>
        <end position="23"/>
    </location>
</feature>
<dbReference type="EMBL" id="FOGN01000010">
    <property type="protein sequence ID" value="SES36618.1"/>
    <property type="molecule type" value="Genomic_DNA"/>
</dbReference>
<dbReference type="EMBL" id="FOUA01000010">
    <property type="protein sequence ID" value="SFM38471.1"/>
    <property type="molecule type" value="Genomic_DNA"/>
</dbReference>
<feature type="chain" id="PRO_5010401303" evidence="1">
    <location>
        <begin position="24"/>
        <end position="194"/>
    </location>
</feature>
<evidence type="ECO:0000256" key="1">
    <source>
        <dbReference type="SAM" id="SignalP"/>
    </source>
</evidence>
<evidence type="ECO:0000313" key="3">
    <source>
        <dbReference type="EMBL" id="SFM38471.1"/>
    </source>
</evidence>
<dbReference type="RefSeq" id="WP_036992937.1">
    <property type="nucleotide sequence ID" value="NZ_FOGN01000010.1"/>
</dbReference>
<dbReference type="PROSITE" id="PS51257">
    <property type="entry name" value="PROKAR_LIPOPROTEIN"/>
    <property type="match status" value="1"/>
</dbReference>
<dbReference type="Proteomes" id="UP000186904">
    <property type="component" value="Unassembled WGS sequence"/>
</dbReference>
<dbReference type="AlphaFoldDB" id="A0A031M7K4"/>
<dbReference type="InterPro" id="IPR005619">
    <property type="entry name" value="Uncharacterised_YajG"/>
</dbReference>
<evidence type="ECO:0000313" key="4">
    <source>
        <dbReference type="Proteomes" id="UP000186599"/>
    </source>
</evidence>
<accession>A0A031M7K4</accession>
<protein>
    <submittedName>
        <fullName evidence="3">Uncharacterized lipoprotein</fullName>
    </submittedName>
</protein>
<reference evidence="4 5" key="1">
    <citation type="submission" date="2016-10" db="EMBL/GenBank/DDBJ databases">
        <authorList>
            <person name="de Groot N.N."/>
        </authorList>
    </citation>
    <scope>NUCLEOTIDE SEQUENCE [LARGE SCALE GENOMIC DNA]</scope>
    <source>
        <strain evidence="3 4">CGMCC 1.9095</strain>
        <strain evidence="2 5">DSM 22558</strain>
    </source>
</reference>
<dbReference type="OrthoDB" id="5740854at2"/>
<evidence type="ECO:0000313" key="2">
    <source>
        <dbReference type="EMBL" id="SES36618.1"/>
    </source>
</evidence>
<organism evidence="3 4">
    <name type="scientific">Halopseudomonas bauzanensis</name>
    <dbReference type="NCBI Taxonomy" id="653930"/>
    <lineage>
        <taxon>Bacteria</taxon>
        <taxon>Pseudomonadati</taxon>
        <taxon>Pseudomonadota</taxon>
        <taxon>Gammaproteobacteria</taxon>
        <taxon>Pseudomonadales</taxon>
        <taxon>Pseudomonadaceae</taxon>
        <taxon>Halopseudomonas</taxon>
    </lineage>
</organism>
<gene>
    <name evidence="3" type="ORF">SAMN04487855_0038</name>
    <name evidence="2" type="ORF">SAMN05216589_0039</name>
</gene>
<name>A0A031M7K4_9GAMM</name>
<keyword evidence="1" id="KW-0732">Signal</keyword>
<dbReference type="Proteomes" id="UP000186599">
    <property type="component" value="Unassembled WGS sequence"/>
</dbReference>
<dbReference type="Pfam" id="PF03923">
    <property type="entry name" value="Lipoprotein_16"/>
    <property type="match status" value="1"/>
</dbReference>
<proteinExistence type="predicted"/>
<evidence type="ECO:0000313" key="5">
    <source>
        <dbReference type="Proteomes" id="UP000186904"/>
    </source>
</evidence>
<keyword evidence="3" id="KW-0449">Lipoprotein</keyword>